<organism evidence="9 10">
    <name type="scientific">Rhodohalobacter mucosus</name>
    <dbReference type="NCBI Taxonomy" id="2079485"/>
    <lineage>
        <taxon>Bacteria</taxon>
        <taxon>Pseudomonadati</taxon>
        <taxon>Balneolota</taxon>
        <taxon>Balneolia</taxon>
        <taxon>Balneolales</taxon>
        <taxon>Balneolaceae</taxon>
        <taxon>Rhodohalobacter</taxon>
    </lineage>
</organism>
<dbReference type="InterPro" id="IPR011977">
    <property type="entry name" value="Pept_M3B_clade3"/>
</dbReference>
<evidence type="ECO:0000256" key="2">
    <source>
        <dbReference type="ARBA" id="ARBA00022723"/>
    </source>
</evidence>
<keyword evidence="1 6" id="KW-0645">Protease</keyword>
<keyword evidence="2 6" id="KW-0479">Metal-binding</keyword>
<dbReference type="Pfam" id="PF08439">
    <property type="entry name" value="Peptidase_M3_N"/>
    <property type="match status" value="1"/>
</dbReference>
<name>A0A316TW97_9BACT</name>
<keyword evidence="3 6" id="KW-0378">Hydrolase</keyword>
<dbReference type="RefSeq" id="WP_109646164.1">
    <property type="nucleotide sequence ID" value="NZ_QGGB01000005.1"/>
</dbReference>
<comment type="caution">
    <text evidence="9">The sequence shown here is derived from an EMBL/GenBank/DDBJ whole genome shotgun (WGS) entry which is preliminary data.</text>
</comment>
<dbReference type="Proteomes" id="UP000245533">
    <property type="component" value="Unassembled WGS sequence"/>
</dbReference>
<dbReference type="GO" id="GO:0004222">
    <property type="term" value="F:metalloendopeptidase activity"/>
    <property type="evidence" value="ECO:0007669"/>
    <property type="project" value="InterPro"/>
</dbReference>
<dbReference type="InterPro" id="IPR013647">
    <property type="entry name" value="OligopepF_N_dom"/>
</dbReference>
<dbReference type="Gene3D" id="1.20.140.70">
    <property type="entry name" value="Oligopeptidase f, N-terminal domain"/>
    <property type="match status" value="1"/>
</dbReference>
<evidence type="ECO:0000313" key="10">
    <source>
        <dbReference type="Proteomes" id="UP000245533"/>
    </source>
</evidence>
<dbReference type="NCBIfam" id="TIGR02290">
    <property type="entry name" value="M3_fam_3"/>
    <property type="match status" value="1"/>
</dbReference>
<dbReference type="GO" id="GO:0006508">
    <property type="term" value="P:proteolysis"/>
    <property type="evidence" value="ECO:0007669"/>
    <property type="project" value="UniProtKB-KW"/>
</dbReference>
<protein>
    <submittedName>
        <fullName evidence="9">Oligoendopeptidase F</fullName>
    </submittedName>
</protein>
<keyword evidence="4 6" id="KW-0862">Zinc</keyword>
<evidence type="ECO:0000256" key="6">
    <source>
        <dbReference type="RuleBase" id="RU003435"/>
    </source>
</evidence>
<dbReference type="SUPFAM" id="SSF55486">
    <property type="entry name" value="Metalloproteases ('zincins'), catalytic domain"/>
    <property type="match status" value="1"/>
</dbReference>
<dbReference type="GO" id="GO:0006518">
    <property type="term" value="P:peptide metabolic process"/>
    <property type="evidence" value="ECO:0007669"/>
    <property type="project" value="TreeGrafter"/>
</dbReference>
<dbReference type="AlphaFoldDB" id="A0A316TW97"/>
<dbReference type="InterPro" id="IPR001567">
    <property type="entry name" value="Pept_M3A_M3B_dom"/>
</dbReference>
<dbReference type="Pfam" id="PF01432">
    <property type="entry name" value="Peptidase_M3"/>
    <property type="match status" value="1"/>
</dbReference>
<evidence type="ECO:0000259" key="8">
    <source>
        <dbReference type="Pfam" id="PF08439"/>
    </source>
</evidence>
<feature type="domain" description="Oligopeptidase F N-terminal" evidence="8">
    <location>
        <begin position="119"/>
        <end position="187"/>
    </location>
</feature>
<feature type="domain" description="Peptidase M3A/M3B catalytic" evidence="7">
    <location>
        <begin position="203"/>
        <end position="581"/>
    </location>
</feature>
<dbReference type="EMBL" id="QGGB01000005">
    <property type="protein sequence ID" value="PWN06842.1"/>
    <property type="molecule type" value="Genomic_DNA"/>
</dbReference>
<gene>
    <name evidence="9" type="ORF">DDZ15_06090</name>
</gene>
<dbReference type="InterPro" id="IPR042088">
    <property type="entry name" value="OligoPept_F_C"/>
</dbReference>
<keyword evidence="10" id="KW-1185">Reference proteome</keyword>
<dbReference type="PANTHER" id="PTHR11804:SF5">
    <property type="entry name" value="OLIGOENDOPEPTIDASE F"/>
    <property type="match status" value="1"/>
</dbReference>
<evidence type="ECO:0000259" key="7">
    <source>
        <dbReference type="Pfam" id="PF01432"/>
    </source>
</evidence>
<evidence type="ECO:0000313" key="9">
    <source>
        <dbReference type="EMBL" id="PWN06842.1"/>
    </source>
</evidence>
<proteinExistence type="inferred from homology"/>
<dbReference type="OrthoDB" id="9762795at2"/>
<keyword evidence="5 6" id="KW-0482">Metalloprotease</keyword>
<evidence type="ECO:0000256" key="4">
    <source>
        <dbReference type="ARBA" id="ARBA00022833"/>
    </source>
</evidence>
<reference evidence="9 10" key="1">
    <citation type="submission" date="2018-05" db="EMBL/GenBank/DDBJ databases">
        <title>Rhodohalobacter halophilus gen. nov., sp. nov., a moderately halophilic member of the family Balneolaceae.</title>
        <authorList>
            <person name="Liu Z.-W."/>
        </authorList>
    </citation>
    <scope>NUCLEOTIDE SEQUENCE [LARGE SCALE GENOMIC DNA]</scope>
    <source>
        <strain evidence="9 10">8A47</strain>
    </source>
</reference>
<comment type="cofactor">
    <cofactor evidence="6">
        <name>Zn(2+)</name>
        <dbReference type="ChEBI" id="CHEBI:29105"/>
    </cofactor>
    <text evidence="6">Binds 1 zinc ion.</text>
</comment>
<dbReference type="InterPro" id="IPR045090">
    <property type="entry name" value="Pept_M3A_M3B"/>
</dbReference>
<sequence length="601" mass="69004">MSSNGEKEKSGAENIQWDLSDLYASPDAPGLKEDRKNLLERADAFAEKYRGRIAQISPEEFAEMLTEYEELVQTSGKIGSYSHLIWSTNTEDSSYGKLLQEASELSAELSQKLVFFDVEWLRLEEERASALINAPELERWKHYLEVSRSYKEHVLSEEAEKVMSAKSVTGSRAWNRFFDETLGAARFELDGEQFTEQEVLSKLHNPDRELRQKAHASLTETFRDHSRSLTFIFNTLLADKYTNDKLRNYDSWIASRNLSNQTDAKTVNALIEAVTGKYELVQRYYRLKRTLLGLDEIFDYDRYAPIVKTTETVQWTDAKEMVLEAYSDFHPSMGEIAGHFFENNWIDAAIRPGKRGGAYSASTVTSVHPYVFMNYDGQLRDVQTLAHELGHGVHQYLSRKQGELQSSTPLTTAETASVFGEMLVFNRLMDRLDDPKEKLALLISKIDDTIATVFRQVSMNRFEDRIHTGRREQGELTTEQFSDHWFETQKALYGNSVTITDEYRLWWCYIPHFLHTPGYVYAYAFGELLVLALYDAYKSESNGFADRYMDLLAAGGSDWPHNLIAGMGIDIRDRNFWNRGLDLFESMISRAEELAAETATS</sequence>
<comment type="similarity">
    <text evidence="6">Belongs to the peptidase M3 family.</text>
</comment>
<accession>A0A316TW97</accession>
<evidence type="ECO:0000256" key="1">
    <source>
        <dbReference type="ARBA" id="ARBA00022670"/>
    </source>
</evidence>
<evidence type="ECO:0000256" key="3">
    <source>
        <dbReference type="ARBA" id="ARBA00022801"/>
    </source>
</evidence>
<dbReference type="Gene3D" id="1.10.1370.20">
    <property type="entry name" value="Oligoendopeptidase f, C-terminal domain"/>
    <property type="match status" value="1"/>
</dbReference>
<dbReference type="GO" id="GO:0046872">
    <property type="term" value="F:metal ion binding"/>
    <property type="evidence" value="ECO:0007669"/>
    <property type="project" value="UniProtKB-UniRule"/>
</dbReference>
<dbReference type="PANTHER" id="PTHR11804">
    <property type="entry name" value="PROTEASE M3 THIMET OLIGOPEPTIDASE-RELATED"/>
    <property type="match status" value="1"/>
</dbReference>
<dbReference type="CDD" id="cd09610">
    <property type="entry name" value="M3B_PepF"/>
    <property type="match status" value="1"/>
</dbReference>
<evidence type="ECO:0000256" key="5">
    <source>
        <dbReference type="ARBA" id="ARBA00023049"/>
    </source>
</evidence>